<proteinExistence type="predicted"/>
<dbReference type="EMBL" id="KZ819637">
    <property type="protein sequence ID" value="PWN89273.1"/>
    <property type="molecule type" value="Genomic_DNA"/>
</dbReference>
<keyword evidence="4" id="KW-1185">Reference proteome</keyword>
<dbReference type="PANTHER" id="PTHR12673:SF159">
    <property type="entry name" value="LD03170P"/>
    <property type="match status" value="1"/>
</dbReference>
<feature type="region of interest" description="Disordered" evidence="1">
    <location>
        <begin position="826"/>
        <end position="917"/>
    </location>
</feature>
<feature type="region of interest" description="Disordered" evidence="1">
    <location>
        <begin position="157"/>
        <end position="195"/>
    </location>
</feature>
<feature type="region of interest" description="Disordered" evidence="1">
    <location>
        <begin position="79"/>
        <end position="114"/>
    </location>
</feature>
<dbReference type="InParanoid" id="A0A316YMI0"/>
<dbReference type="RefSeq" id="XP_025376471.1">
    <property type="nucleotide sequence ID" value="XM_025518033.1"/>
</dbReference>
<dbReference type="InterPro" id="IPR051092">
    <property type="entry name" value="FYVE_RhoGEF_PH"/>
</dbReference>
<protein>
    <recommendedName>
        <fullName evidence="2">DH domain-containing protein</fullName>
    </recommendedName>
</protein>
<dbReference type="PANTHER" id="PTHR12673">
    <property type="entry name" value="FACIOGENITAL DYSPLASIA PROTEIN"/>
    <property type="match status" value="1"/>
</dbReference>
<feature type="compositionally biased region" description="Basic and acidic residues" evidence="1">
    <location>
        <begin position="168"/>
        <end position="179"/>
    </location>
</feature>
<evidence type="ECO:0000256" key="1">
    <source>
        <dbReference type="SAM" id="MobiDB-lite"/>
    </source>
</evidence>
<feature type="region of interest" description="Disordered" evidence="1">
    <location>
        <begin position="964"/>
        <end position="983"/>
    </location>
</feature>
<organism evidence="3 4">
    <name type="scientific">Acaromyces ingoldii</name>
    <dbReference type="NCBI Taxonomy" id="215250"/>
    <lineage>
        <taxon>Eukaryota</taxon>
        <taxon>Fungi</taxon>
        <taxon>Dikarya</taxon>
        <taxon>Basidiomycota</taxon>
        <taxon>Ustilaginomycotina</taxon>
        <taxon>Exobasidiomycetes</taxon>
        <taxon>Exobasidiales</taxon>
        <taxon>Cryptobasidiaceae</taxon>
        <taxon>Acaromyces</taxon>
    </lineage>
</organism>
<dbReference type="GO" id="GO:0005085">
    <property type="term" value="F:guanyl-nucleotide exchange factor activity"/>
    <property type="evidence" value="ECO:0007669"/>
    <property type="project" value="InterPro"/>
</dbReference>
<feature type="region of interest" description="Disordered" evidence="1">
    <location>
        <begin position="261"/>
        <end position="322"/>
    </location>
</feature>
<dbReference type="Proteomes" id="UP000245768">
    <property type="component" value="Unassembled WGS sequence"/>
</dbReference>
<reference evidence="3 4" key="1">
    <citation type="journal article" date="2018" name="Mol. Biol. Evol.">
        <title>Broad Genomic Sampling Reveals a Smut Pathogenic Ancestry of the Fungal Clade Ustilaginomycotina.</title>
        <authorList>
            <person name="Kijpornyongpan T."/>
            <person name="Mondo S.J."/>
            <person name="Barry K."/>
            <person name="Sandor L."/>
            <person name="Lee J."/>
            <person name="Lipzen A."/>
            <person name="Pangilinan J."/>
            <person name="LaButti K."/>
            <person name="Hainaut M."/>
            <person name="Henrissat B."/>
            <person name="Grigoriev I.V."/>
            <person name="Spatafora J.W."/>
            <person name="Aime M.C."/>
        </authorList>
    </citation>
    <scope>NUCLEOTIDE SEQUENCE [LARGE SCALE GENOMIC DNA]</scope>
    <source>
        <strain evidence="3 4">MCA 4198</strain>
    </source>
</reference>
<feature type="compositionally biased region" description="Low complexity" evidence="1">
    <location>
        <begin position="880"/>
        <end position="917"/>
    </location>
</feature>
<feature type="domain" description="DH" evidence="2">
    <location>
        <begin position="510"/>
        <end position="727"/>
    </location>
</feature>
<gene>
    <name evidence="3" type="ORF">FA10DRAFT_140475</name>
</gene>
<sequence length="1263" mass="140037">MDSTSLQTLSEEYERPSKTPSDQSVHRVNHVVRQMPFSSDGRIYAMVAPERPPRALQRASIVLPLSPSFNKRACSDFPAQRSTEGVRLPKSTSALPVSSEEGSRRVSRSGEDYMSDEEGVEWEMLTGECSALSQNKVLSPGTVSSSEMTWQSIEQWRRGTTEEPFGLRSDRKSLSEDRSFGCSVPSYSKPGQPRRLTVSGHYPDIDSSKVSQTLQKDQCSDTAADRFHGLCHSKLLSSATPSTTAGSDAVSDCFESAIEGEDNTWQRSNENQGEHWLESARTDRRKHEDPGSDDVSKGKSLHVDAPSLNAPHSDRRLDPVGVQDGFSERMTSVGLDVVATAEDSFTTSLRHVVKSERIRSELAFDALGTEQDRPLIKSWFDPSINKLQSSDPATIGGNKARQRLKDRRRRPRSFSFQDERLFLEETGIEKAVNPRALDDNLEMTSFWPQTNATESCSRVKSSSHLALEKAAQVCLSRNGALADHPTSWRSSMSASTFELFYKRFGSKEMQRQEVIQELCSTEAAFLCHLNLLSDLLQNTLQSDDGQWRQDCPLKLCRFFYWLKDIRKVHRKLSKSFARAQRAHPTPLVVNIAGSTLRHIEGLKAHLPYIVGLNGVICAIDSIIHSGKLSTAAVTETPGLLKTHQTEVDDRYPESKSLAASLQMLDQSPSLGGLPLSSHLLKPVQRLMKYPLFFKQVAELTPVGHPDHLKADKLYTLTEALIRELNEVKAKEEDYSALKLFEAKVDGLPQNFRLALRSRHLIHEGPLLLLDLSEKEISGMKAMDDEEVPSNESSGLALVSTPSYNSIRESMSWSVAGASLSPHVLPLALSGHKTPSEATRSPSHTEKSRHSSRNSIVAPSRADVTAVSAGSKPMCNSTGRLSSVASLMSKMSSSNGKDGGNKSNGCKFSSSASSDSSIRNSVDNAHLAKKCNSDLLGKATPRTSAKFVSVFNDLVIFTDNHVSRRKASKRKGKASSPKSANKYNDDSYDRLQLCTSNGGPFRVLHVRRHRDQLKDYKDIIEVELLPLVDGYTSQCRRAVALFLAATSAHGSVAARETPVKRKTTNVSSIGPWLRAFELSQLHSAHQPNVQDQSHHSTTLWSSGPLTMAMTTAQAEWARREARVTSMIMSAAQKGEREDLTGILQTNMPFPRSPSQQELVDMAGVLLWRAQERCRSSPMSADSPPLHGCDRSFRNRAFATVSQNLFDGPKVLYKEGEDRQSEEMAWWKLRIHETQKEEGERNELQGILNTIEQKGRLARQTAHTA</sequence>
<dbReference type="SMART" id="SM00325">
    <property type="entry name" value="RhoGEF"/>
    <property type="match status" value="1"/>
</dbReference>
<dbReference type="InterPro" id="IPR035899">
    <property type="entry name" value="DBL_dom_sf"/>
</dbReference>
<dbReference type="Pfam" id="PF00621">
    <property type="entry name" value="RhoGEF"/>
    <property type="match status" value="1"/>
</dbReference>
<evidence type="ECO:0000313" key="3">
    <source>
        <dbReference type="EMBL" id="PWN89273.1"/>
    </source>
</evidence>
<dbReference type="PROSITE" id="PS50010">
    <property type="entry name" value="DH_2"/>
    <property type="match status" value="1"/>
</dbReference>
<feature type="compositionally biased region" description="Basic and acidic residues" evidence="1">
    <location>
        <begin position="272"/>
        <end position="297"/>
    </location>
</feature>
<dbReference type="Gene3D" id="1.20.900.10">
    <property type="entry name" value="Dbl homology (DH) domain"/>
    <property type="match status" value="1"/>
</dbReference>
<feature type="compositionally biased region" description="Polar residues" evidence="1">
    <location>
        <begin position="1"/>
        <end position="10"/>
    </location>
</feature>
<feature type="region of interest" description="Disordered" evidence="1">
    <location>
        <begin position="391"/>
        <end position="411"/>
    </location>
</feature>
<dbReference type="AlphaFoldDB" id="A0A316YMI0"/>
<feature type="compositionally biased region" description="Basic and acidic residues" evidence="1">
    <location>
        <begin position="101"/>
        <end position="111"/>
    </location>
</feature>
<accession>A0A316YMI0</accession>
<dbReference type="GO" id="GO:0005737">
    <property type="term" value="C:cytoplasm"/>
    <property type="evidence" value="ECO:0007669"/>
    <property type="project" value="TreeGrafter"/>
</dbReference>
<evidence type="ECO:0000259" key="2">
    <source>
        <dbReference type="PROSITE" id="PS50010"/>
    </source>
</evidence>
<name>A0A316YMI0_9BASI</name>
<dbReference type="STRING" id="215250.A0A316YMI0"/>
<evidence type="ECO:0000313" key="4">
    <source>
        <dbReference type="Proteomes" id="UP000245768"/>
    </source>
</evidence>
<dbReference type="SUPFAM" id="SSF48065">
    <property type="entry name" value="DBL homology domain (DH-domain)"/>
    <property type="match status" value="1"/>
</dbReference>
<feature type="region of interest" description="Disordered" evidence="1">
    <location>
        <begin position="1"/>
        <end position="27"/>
    </location>
</feature>
<dbReference type="OrthoDB" id="1716625at2759"/>
<dbReference type="GeneID" id="37039949"/>
<feature type="compositionally biased region" description="Basic residues" evidence="1">
    <location>
        <begin position="400"/>
        <end position="411"/>
    </location>
</feature>
<dbReference type="InterPro" id="IPR000219">
    <property type="entry name" value="DH_dom"/>
</dbReference>